<dbReference type="AlphaFoldDB" id="A0A0X1KJN5"/>
<reference evidence="3 4" key="1">
    <citation type="submission" date="2014-01" db="EMBL/GenBank/DDBJ databases">
        <title>Genome sequencing of Thermococcus guaymasensis.</title>
        <authorList>
            <person name="Zhang X."/>
            <person name="Alvare G."/>
            <person name="Fristensky B."/>
            <person name="Chen L."/>
            <person name="Suen T."/>
            <person name="Chen Q."/>
            <person name="Ma K."/>
        </authorList>
    </citation>
    <scope>NUCLEOTIDE SEQUENCE [LARGE SCALE GENOMIC DNA]</scope>
    <source>
        <strain evidence="3 4">DSM 11113</strain>
    </source>
</reference>
<dbReference type="GeneID" id="27134850"/>
<dbReference type="Pfam" id="PF13173">
    <property type="entry name" value="AAA_14"/>
    <property type="match status" value="1"/>
</dbReference>
<feature type="domain" description="DUF4143" evidence="2">
    <location>
        <begin position="227"/>
        <end position="365"/>
    </location>
</feature>
<gene>
    <name evidence="3" type="ORF">X802_04170</name>
</gene>
<dbReference type="STRING" id="1432656.X802_04170"/>
<dbReference type="InterPro" id="IPR041682">
    <property type="entry name" value="AAA_14"/>
</dbReference>
<organism evidence="3 4">
    <name type="scientific">Thermococcus guaymasensis DSM 11113</name>
    <dbReference type="NCBI Taxonomy" id="1432656"/>
    <lineage>
        <taxon>Archaea</taxon>
        <taxon>Methanobacteriati</taxon>
        <taxon>Methanobacteriota</taxon>
        <taxon>Thermococci</taxon>
        <taxon>Thermococcales</taxon>
        <taxon>Thermococcaceae</taxon>
        <taxon>Thermococcus</taxon>
    </lineage>
</organism>
<keyword evidence="4" id="KW-1185">Reference proteome</keyword>
<dbReference type="PANTHER" id="PTHR33295">
    <property type="entry name" value="ATPASE"/>
    <property type="match status" value="1"/>
</dbReference>
<dbReference type="Pfam" id="PF13635">
    <property type="entry name" value="DUF4143"/>
    <property type="match status" value="1"/>
</dbReference>
<dbReference type="SUPFAM" id="SSF52540">
    <property type="entry name" value="P-loop containing nucleoside triphosphate hydrolases"/>
    <property type="match status" value="1"/>
</dbReference>
<proteinExistence type="predicted"/>
<dbReference type="Proteomes" id="UP000062043">
    <property type="component" value="Chromosome"/>
</dbReference>
<name>A0A0X1KJN5_9EURY</name>
<sequence length="429" mass="51045">MNENIARVLVEWQENWTPELIERDFDLSLVPEKPRKVITFAGCRRTGKTYLMFQLINELSRRIPKEEIFYINFEDERLEKKIETLTELIPTIEELFGKKERLYLFLDEVQNVPGWDSWVRRIHDSREDVRLFLSGSSSKLSSREIPTSLRGRALTFEVFPLSFPEFLRFKNFEVPERVEFSGRKAELLNLLREYLTYGGFPEVVLVEDKRIKAMIIRDYFNTIIALDVVERYKVRNPEELRAFIRLLLNSEYFSLSRAERTMRSLGYSVSKATLANYLRYLEECYFAFPVEVFSPKVKLRIQHPKKIYFVDTAFLTFLSVKFSEDIGRLMENAVFIELLRRGRDVNYALGENWEVDFVLPEEETLIQVSYDVSRPETMERELRALRKAKRFFGWENAKLITWDVEKKVDGIEVVPLWRFLLDHRDGRSL</sequence>
<dbReference type="Gene3D" id="3.40.50.300">
    <property type="entry name" value="P-loop containing nucleotide triphosphate hydrolases"/>
    <property type="match status" value="1"/>
</dbReference>
<evidence type="ECO:0000313" key="4">
    <source>
        <dbReference type="Proteomes" id="UP000062043"/>
    </source>
</evidence>
<dbReference type="InterPro" id="IPR027417">
    <property type="entry name" value="P-loop_NTPase"/>
</dbReference>
<dbReference type="RefSeq" id="WP_062371228.1">
    <property type="nucleotide sequence ID" value="NZ_CP007140.1"/>
</dbReference>
<dbReference type="EMBL" id="CP007140">
    <property type="protein sequence ID" value="AJC71452.1"/>
    <property type="molecule type" value="Genomic_DNA"/>
</dbReference>
<evidence type="ECO:0000259" key="1">
    <source>
        <dbReference type="Pfam" id="PF13173"/>
    </source>
</evidence>
<dbReference type="OrthoDB" id="371918at2157"/>
<evidence type="ECO:0000313" key="3">
    <source>
        <dbReference type="EMBL" id="AJC71452.1"/>
    </source>
</evidence>
<protein>
    <submittedName>
        <fullName evidence="3">ATPase</fullName>
    </submittedName>
</protein>
<dbReference type="KEGG" id="tgy:X802_04170"/>
<dbReference type="PATRIC" id="fig|1432656.3.peg.811"/>
<evidence type="ECO:0000259" key="2">
    <source>
        <dbReference type="Pfam" id="PF13635"/>
    </source>
</evidence>
<accession>A0A0X1KJN5</accession>
<dbReference type="InterPro" id="IPR025420">
    <property type="entry name" value="DUF4143"/>
</dbReference>
<dbReference type="PANTHER" id="PTHR33295:SF8">
    <property type="entry name" value="AAA+ ATPASE DOMAIN-CONTAINING PROTEIN"/>
    <property type="match status" value="1"/>
</dbReference>
<feature type="domain" description="AAA" evidence="1">
    <location>
        <begin position="35"/>
        <end position="167"/>
    </location>
</feature>